<sequence>MKKYSSYETLDEEVQHGFESLIQLSKNYNHDKKVFDDYIYCVNHDHEIVFFELLHSSDKEIKDFATCKNHAYLLLQRQKSIISLCNQQSDIEYVKAKLKELKEYLKKYYKRLGDRKRTELKNAIKHYSEEVILLNNLLIMYDLDDRSNSNGLVREHQQLFKNMKSGVRFDSKNKRFEFDFSTLQKIKNRKKLK</sequence>
<dbReference type="EMBL" id="BMIT01000005">
    <property type="protein sequence ID" value="GGE91409.1"/>
    <property type="molecule type" value="Genomic_DNA"/>
</dbReference>
<name>A0ABQ1TC39_9GAMM</name>
<comment type="caution">
    <text evidence="1">The sequence shown here is derived from an EMBL/GenBank/DDBJ whole genome shotgun (WGS) entry which is preliminary data.</text>
</comment>
<proteinExistence type="predicted"/>
<evidence type="ECO:0000313" key="2">
    <source>
        <dbReference type="Proteomes" id="UP000638462"/>
    </source>
</evidence>
<keyword evidence="2" id="KW-1185">Reference proteome</keyword>
<evidence type="ECO:0000313" key="1">
    <source>
        <dbReference type="EMBL" id="GGE91409.1"/>
    </source>
</evidence>
<gene>
    <name evidence="1" type="ORF">GCM10008027_15340</name>
</gene>
<dbReference type="RefSeq" id="WP_188728141.1">
    <property type="nucleotide sequence ID" value="NZ_BMIT01000005.1"/>
</dbReference>
<reference evidence="2" key="1">
    <citation type="journal article" date="2019" name="Int. J. Syst. Evol. Microbiol.">
        <title>The Global Catalogue of Microorganisms (GCM) 10K type strain sequencing project: providing services to taxonomists for standard genome sequencing and annotation.</title>
        <authorList>
            <consortium name="The Broad Institute Genomics Platform"/>
            <consortium name="The Broad Institute Genome Sequencing Center for Infectious Disease"/>
            <person name="Wu L."/>
            <person name="Ma J."/>
        </authorList>
    </citation>
    <scope>NUCLEOTIDE SEQUENCE [LARGE SCALE GENOMIC DNA]</scope>
    <source>
        <strain evidence="2">CGMCC 1.15394</strain>
    </source>
</reference>
<accession>A0ABQ1TC39</accession>
<protein>
    <submittedName>
        <fullName evidence="1">Uncharacterized protein</fullName>
    </submittedName>
</protein>
<organism evidence="1 2">
    <name type="scientific">Pseudoalteromonas gelatinilytica</name>
    <dbReference type="NCBI Taxonomy" id="1703256"/>
    <lineage>
        <taxon>Bacteria</taxon>
        <taxon>Pseudomonadati</taxon>
        <taxon>Pseudomonadota</taxon>
        <taxon>Gammaproteobacteria</taxon>
        <taxon>Alteromonadales</taxon>
        <taxon>Pseudoalteromonadaceae</taxon>
        <taxon>Pseudoalteromonas</taxon>
    </lineage>
</organism>
<dbReference type="Proteomes" id="UP000638462">
    <property type="component" value="Unassembled WGS sequence"/>
</dbReference>